<feature type="region of interest" description="Disordered" evidence="1">
    <location>
        <begin position="70"/>
        <end position="90"/>
    </location>
</feature>
<evidence type="ECO:0000313" key="2">
    <source>
        <dbReference type="EMBL" id="TKW52485.1"/>
    </source>
</evidence>
<dbReference type="Proteomes" id="UP000310108">
    <property type="component" value="Unassembled WGS sequence"/>
</dbReference>
<reference evidence="2 3" key="1">
    <citation type="journal article" date="2019" name="PLoS ONE">
        <title>Comparative genome analysis indicates high evolutionary potential of pathogenicity genes in Colletotrichum tanaceti.</title>
        <authorList>
            <person name="Lelwala R.V."/>
            <person name="Korhonen P.K."/>
            <person name="Young N.D."/>
            <person name="Scott J.B."/>
            <person name="Ades P.A."/>
            <person name="Gasser R.B."/>
            <person name="Taylor P.W.J."/>
        </authorList>
    </citation>
    <scope>NUCLEOTIDE SEQUENCE [LARGE SCALE GENOMIC DNA]</scope>
    <source>
        <strain evidence="2">BRIP57314</strain>
    </source>
</reference>
<dbReference type="AlphaFoldDB" id="A0A4U6XAF0"/>
<feature type="compositionally biased region" description="Basic and acidic residues" evidence="1">
    <location>
        <begin position="80"/>
        <end position="90"/>
    </location>
</feature>
<dbReference type="STRING" id="1306861.A0A4U6XAF0"/>
<comment type="caution">
    <text evidence="2">The sequence shown here is derived from an EMBL/GenBank/DDBJ whole genome shotgun (WGS) entry which is preliminary data.</text>
</comment>
<keyword evidence="3" id="KW-1185">Reference proteome</keyword>
<dbReference type="EMBL" id="PJEX01000235">
    <property type="protein sequence ID" value="TKW52485.1"/>
    <property type="molecule type" value="Genomic_DNA"/>
</dbReference>
<protein>
    <submittedName>
        <fullName evidence="2">Uncharacterized protein</fullName>
    </submittedName>
</protein>
<proteinExistence type="predicted"/>
<accession>A0A4U6XAF0</accession>
<sequence length="160" mass="17672">MQLVRLVDMLDLDNGGAMSRGEHLSIMAETYFAEVTNGDPWHCGVTLREMIAAEGYRGIELRKVSEKDLAHGPIGNSTTSEKKSNAKVHETAKATITRGAALTALMRERLPQASPCLTKMSMAWIPQPNSFSLDKKSPLYSWVAKVEFEQLYGSGLAMRK</sequence>
<organism evidence="2 3">
    <name type="scientific">Colletotrichum tanaceti</name>
    <dbReference type="NCBI Taxonomy" id="1306861"/>
    <lineage>
        <taxon>Eukaryota</taxon>
        <taxon>Fungi</taxon>
        <taxon>Dikarya</taxon>
        <taxon>Ascomycota</taxon>
        <taxon>Pezizomycotina</taxon>
        <taxon>Sordariomycetes</taxon>
        <taxon>Hypocreomycetidae</taxon>
        <taxon>Glomerellales</taxon>
        <taxon>Glomerellaceae</taxon>
        <taxon>Colletotrichum</taxon>
        <taxon>Colletotrichum destructivum species complex</taxon>
    </lineage>
</organism>
<gene>
    <name evidence="2" type="ORF">CTA1_1839</name>
</gene>
<evidence type="ECO:0000313" key="3">
    <source>
        <dbReference type="Proteomes" id="UP000310108"/>
    </source>
</evidence>
<name>A0A4U6XAF0_9PEZI</name>
<evidence type="ECO:0000256" key="1">
    <source>
        <dbReference type="SAM" id="MobiDB-lite"/>
    </source>
</evidence>